<name>A0ABU8NPT1_9SPHI</name>
<feature type="chain" id="PRO_5046709528" evidence="1">
    <location>
        <begin position="23"/>
        <end position="193"/>
    </location>
</feature>
<comment type="caution">
    <text evidence="2">The sequence shown here is derived from an EMBL/GenBank/DDBJ whole genome shotgun (WGS) entry which is preliminary data.</text>
</comment>
<proteinExistence type="predicted"/>
<reference evidence="2 3" key="1">
    <citation type="submission" date="2024-03" db="EMBL/GenBank/DDBJ databases">
        <title>Sequence of Lycoming College Course Isolates.</title>
        <authorList>
            <person name="Plotts O."/>
            <person name="Newman J."/>
        </authorList>
    </citation>
    <scope>NUCLEOTIDE SEQUENCE [LARGE SCALE GENOMIC DNA]</scope>
    <source>
        <strain evidence="2 3">CJB-3</strain>
    </source>
</reference>
<organism evidence="2 3">
    <name type="scientific">Pedobacter panaciterrae</name>
    <dbReference type="NCBI Taxonomy" id="363849"/>
    <lineage>
        <taxon>Bacteria</taxon>
        <taxon>Pseudomonadati</taxon>
        <taxon>Bacteroidota</taxon>
        <taxon>Sphingobacteriia</taxon>
        <taxon>Sphingobacteriales</taxon>
        <taxon>Sphingobacteriaceae</taxon>
        <taxon>Pedobacter</taxon>
    </lineage>
</organism>
<dbReference type="EMBL" id="JBBEUB010000006">
    <property type="protein sequence ID" value="MEJ2904250.1"/>
    <property type="molecule type" value="Genomic_DNA"/>
</dbReference>
<dbReference type="Proteomes" id="UP001378956">
    <property type="component" value="Unassembled WGS sequence"/>
</dbReference>
<gene>
    <name evidence="2" type="ORF">WAE58_17550</name>
</gene>
<feature type="signal peptide" evidence="1">
    <location>
        <begin position="1"/>
        <end position="22"/>
    </location>
</feature>
<keyword evidence="3" id="KW-1185">Reference proteome</keyword>
<evidence type="ECO:0000256" key="1">
    <source>
        <dbReference type="SAM" id="SignalP"/>
    </source>
</evidence>
<protein>
    <submittedName>
        <fullName evidence="2">Uncharacterized protein</fullName>
    </submittedName>
</protein>
<sequence length="193" mass="20628">MKHVKYFILLSVLIVMSCTSFAQKQTFDVVSFTFPKGWQQQKSEAGIQLSITDKKTGVYGIAVITKARASSASANENFNNDWDKLVKGAVSGDTAPSISDMNIETGWSCITGQANYVDGNNKGLATLITATGYGQTVSVVILTNTSKYQEEILAFVNSLELPKANQIKIGNAATGGTNDAGKSSVLGLWCDNL</sequence>
<accession>A0ABU8NPT1</accession>
<evidence type="ECO:0000313" key="2">
    <source>
        <dbReference type="EMBL" id="MEJ2904250.1"/>
    </source>
</evidence>
<evidence type="ECO:0000313" key="3">
    <source>
        <dbReference type="Proteomes" id="UP001378956"/>
    </source>
</evidence>
<keyword evidence="1" id="KW-0732">Signal</keyword>
<dbReference type="PROSITE" id="PS51257">
    <property type="entry name" value="PROKAR_LIPOPROTEIN"/>
    <property type="match status" value="1"/>
</dbReference>
<dbReference type="RefSeq" id="WP_172661399.1">
    <property type="nucleotide sequence ID" value="NZ_JABMKW010000017.1"/>
</dbReference>